<dbReference type="AlphaFoldDB" id="A0A392PWY3"/>
<dbReference type="Proteomes" id="UP000265520">
    <property type="component" value="Unassembled WGS sequence"/>
</dbReference>
<feature type="non-terminal residue" evidence="1">
    <location>
        <position position="1"/>
    </location>
</feature>
<organism evidence="1 2">
    <name type="scientific">Trifolium medium</name>
    <dbReference type="NCBI Taxonomy" id="97028"/>
    <lineage>
        <taxon>Eukaryota</taxon>
        <taxon>Viridiplantae</taxon>
        <taxon>Streptophyta</taxon>
        <taxon>Embryophyta</taxon>
        <taxon>Tracheophyta</taxon>
        <taxon>Spermatophyta</taxon>
        <taxon>Magnoliopsida</taxon>
        <taxon>eudicotyledons</taxon>
        <taxon>Gunneridae</taxon>
        <taxon>Pentapetalae</taxon>
        <taxon>rosids</taxon>
        <taxon>fabids</taxon>
        <taxon>Fabales</taxon>
        <taxon>Fabaceae</taxon>
        <taxon>Papilionoideae</taxon>
        <taxon>50 kb inversion clade</taxon>
        <taxon>NPAAA clade</taxon>
        <taxon>Hologalegina</taxon>
        <taxon>IRL clade</taxon>
        <taxon>Trifolieae</taxon>
        <taxon>Trifolium</taxon>
    </lineage>
</organism>
<accession>A0A392PWY3</accession>
<reference evidence="1 2" key="1">
    <citation type="journal article" date="2018" name="Front. Plant Sci.">
        <title>Red Clover (Trifolium pratense) and Zigzag Clover (T. medium) - A Picture of Genomic Similarities and Differences.</title>
        <authorList>
            <person name="Dluhosova J."/>
            <person name="Istvanek J."/>
            <person name="Nedelnik J."/>
            <person name="Repkova J."/>
        </authorList>
    </citation>
    <scope>NUCLEOTIDE SEQUENCE [LARGE SCALE GENOMIC DNA]</scope>
    <source>
        <strain evidence="2">cv. 10/8</strain>
        <tissue evidence="1">Leaf</tissue>
    </source>
</reference>
<sequence length="83" mass="9567">GIHHQRQNSDNFILDANYHGRWFQPSAFAQEFGTRSSSLRKNDDDRLFTSGLLDLHSFDTELLPEVWCLFGISLIEELLTGKL</sequence>
<comment type="caution">
    <text evidence="1">The sequence shown here is derived from an EMBL/GenBank/DDBJ whole genome shotgun (WGS) entry which is preliminary data.</text>
</comment>
<protein>
    <submittedName>
        <fullName evidence="1">Kinesin-related protein 6-like</fullName>
    </submittedName>
</protein>
<dbReference type="EMBL" id="LXQA010101462">
    <property type="protein sequence ID" value="MCI16571.1"/>
    <property type="molecule type" value="Genomic_DNA"/>
</dbReference>
<proteinExistence type="predicted"/>
<keyword evidence="2" id="KW-1185">Reference proteome</keyword>
<evidence type="ECO:0000313" key="1">
    <source>
        <dbReference type="EMBL" id="MCI16571.1"/>
    </source>
</evidence>
<evidence type="ECO:0000313" key="2">
    <source>
        <dbReference type="Proteomes" id="UP000265520"/>
    </source>
</evidence>
<name>A0A392PWY3_9FABA</name>